<dbReference type="RefSeq" id="WP_181836157.1">
    <property type="nucleotide sequence ID" value="NZ_JACERN010000031.1"/>
</dbReference>
<dbReference type="Gene3D" id="3.40.50.1820">
    <property type="entry name" value="alpha/beta hydrolase"/>
    <property type="match status" value="1"/>
</dbReference>
<dbReference type="SUPFAM" id="SSF53474">
    <property type="entry name" value="alpha/beta-Hydrolases"/>
    <property type="match status" value="1"/>
</dbReference>
<name>A0A838Y6S2_9NEIS</name>
<dbReference type="InterPro" id="IPR029058">
    <property type="entry name" value="AB_hydrolase_fold"/>
</dbReference>
<dbReference type="Pfam" id="PF12697">
    <property type="entry name" value="Abhydrolase_6"/>
    <property type="match status" value="1"/>
</dbReference>
<organism evidence="2 3">
    <name type="scientific">Aquitalea aquatica</name>
    <dbReference type="NCBI Taxonomy" id="3044273"/>
    <lineage>
        <taxon>Bacteria</taxon>
        <taxon>Pseudomonadati</taxon>
        <taxon>Pseudomonadota</taxon>
        <taxon>Betaproteobacteria</taxon>
        <taxon>Neisseriales</taxon>
        <taxon>Chromobacteriaceae</taxon>
        <taxon>Aquitalea</taxon>
    </lineage>
</organism>
<dbReference type="PANTHER" id="PTHR43798">
    <property type="entry name" value="MONOACYLGLYCEROL LIPASE"/>
    <property type="match status" value="1"/>
</dbReference>
<dbReference type="InterPro" id="IPR000073">
    <property type="entry name" value="AB_hydrolase_1"/>
</dbReference>
<dbReference type="GO" id="GO:0016787">
    <property type="term" value="F:hydrolase activity"/>
    <property type="evidence" value="ECO:0007669"/>
    <property type="project" value="UniProtKB-KW"/>
</dbReference>
<comment type="caution">
    <text evidence="2">The sequence shown here is derived from an EMBL/GenBank/DDBJ whole genome shotgun (WGS) entry which is preliminary data.</text>
</comment>
<reference evidence="2 3" key="1">
    <citation type="submission" date="2020-07" db="EMBL/GenBank/DDBJ databases">
        <title>Draft genome sequence of violacein-producing bacteria and related species.</title>
        <authorList>
            <person name="Wilson H.S."/>
            <person name="De Leon M.E."/>
        </authorList>
    </citation>
    <scope>NUCLEOTIDE SEQUENCE [LARGE SCALE GENOMIC DNA]</scope>
    <source>
        <strain evidence="2 3">HSC-21Su07</strain>
    </source>
</reference>
<sequence length="252" mass="27833">MPNSYHRVGNGPHHVIVLHGWFGDRHSFAPLEDMLDQQAFSYLFMDYRGYGDMQDSKGNFTIDEIAQDALALADTLQLDRFSLVGHSMGGMAIERIASLQAQRVISMVGIAPVPCGGVALDDLAISQLHAAATSTEKRLAIIDRSTGHRLPQKWLEWKAAYSWQHATQQAFAAYLTAWLHTDFSHAITGKAIPFKLITGAYDPVFNSALMQATTMQRYASASHEELANAGHYPMNETPLALLASMEAFLHES</sequence>
<dbReference type="AlphaFoldDB" id="A0A838Y6S2"/>
<protein>
    <submittedName>
        <fullName evidence="2">Alpha/beta hydrolase</fullName>
    </submittedName>
</protein>
<keyword evidence="2" id="KW-0378">Hydrolase</keyword>
<proteinExistence type="predicted"/>
<evidence type="ECO:0000259" key="1">
    <source>
        <dbReference type="Pfam" id="PF12697"/>
    </source>
</evidence>
<keyword evidence="3" id="KW-1185">Reference proteome</keyword>
<dbReference type="Proteomes" id="UP000545606">
    <property type="component" value="Unassembled WGS sequence"/>
</dbReference>
<dbReference type="EMBL" id="JACERN010000031">
    <property type="protein sequence ID" value="MBA4709072.1"/>
    <property type="molecule type" value="Genomic_DNA"/>
</dbReference>
<evidence type="ECO:0000313" key="2">
    <source>
        <dbReference type="EMBL" id="MBA4709072.1"/>
    </source>
</evidence>
<feature type="domain" description="AB hydrolase-1" evidence="1">
    <location>
        <begin position="15"/>
        <end position="243"/>
    </location>
</feature>
<evidence type="ECO:0000313" key="3">
    <source>
        <dbReference type="Proteomes" id="UP000545606"/>
    </source>
</evidence>
<accession>A0A838Y6S2</accession>
<dbReference type="InterPro" id="IPR050266">
    <property type="entry name" value="AB_hydrolase_sf"/>
</dbReference>
<gene>
    <name evidence="2" type="ORF">H2Z84_11870</name>
</gene>